<protein>
    <submittedName>
        <fullName evidence="1">Uncharacterized protein</fullName>
    </submittedName>
</protein>
<name>A0A8S1XLR0_9CILI</name>
<dbReference type="AlphaFoldDB" id="A0A8S1XLR0"/>
<reference evidence="1" key="1">
    <citation type="submission" date="2021-01" db="EMBL/GenBank/DDBJ databases">
        <authorList>
            <consortium name="Genoscope - CEA"/>
            <person name="William W."/>
        </authorList>
    </citation>
    <scope>NUCLEOTIDE SEQUENCE</scope>
</reference>
<dbReference type="Proteomes" id="UP000689195">
    <property type="component" value="Unassembled WGS sequence"/>
</dbReference>
<accession>A0A8S1XLR0</accession>
<gene>
    <name evidence="1" type="ORF">PPENT_87.1.T1270125</name>
</gene>
<organism evidence="1 2">
    <name type="scientific">Paramecium pentaurelia</name>
    <dbReference type="NCBI Taxonomy" id="43138"/>
    <lineage>
        <taxon>Eukaryota</taxon>
        <taxon>Sar</taxon>
        <taxon>Alveolata</taxon>
        <taxon>Ciliophora</taxon>
        <taxon>Intramacronucleata</taxon>
        <taxon>Oligohymenophorea</taxon>
        <taxon>Peniculida</taxon>
        <taxon>Parameciidae</taxon>
        <taxon>Paramecium</taxon>
    </lineage>
</organism>
<proteinExistence type="predicted"/>
<sequence>MAIEQEQQPLNAQLRQTENKGKLIQNATKMAFQQLKDRQYRKNATSKLQDLQDDSSFSKVKYQINQVEEVFTLHIFKFDKEKNSKMRTSTSNFVDEIIFLHSKFNMNNDYKYLGLQNKYNGSMKANSNNFMKLRKLILNSQKILQISFLNQIQRTLNDKLKSKQIVLYRQYLREIFKNQEQIYNFWIQNQKQTNFLMDS</sequence>
<dbReference type="OrthoDB" id="687730at2759"/>
<evidence type="ECO:0000313" key="2">
    <source>
        <dbReference type="Proteomes" id="UP000689195"/>
    </source>
</evidence>
<comment type="caution">
    <text evidence="1">The sequence shown here is derived from an EMBL/GenBank/DDBJ whole genome shotgun (WGS) entry which is preliminary data.</text>
</comment>
<keyword evidence="2" id="KW-1185">Reference proteome</keyword>
<evidence type="ECO:0000313" key="1">
    <source>
        <dbReference type="EMBL" id="CAD8201392.1"/>
    </source>
</evidence>
<dbReference type="EMBL" id="CAJJDO010000127">
    <property type="protein sequence ID" value="CAD8201392.1"/>
    <property type="molecule type" value="Genomic_DNA"/>
</dbReference>